<evidence type="ECO:0000259" key="2">
    <source>
        <dbReference type="PROSITE" id="PS50994"/>
    </source>
</evidence>
<dbReference type="InterPro" id="IPR036397">
    <property type="entry name" value="RNaseH_sf"/>
</dbReference>
<dbReference type="InterPro" id="IPR001584">
    <property type="entry name" value="Integrase_cat-core"/>
</dbReference>
<feature type="domain" description="Integrase catalytic" evidence="2">
    <location>
        <begin position="94"/>
        <end position="268"/>
    </location>
</feature>
<organism evidence="3 4">
    <name type="scientific">Streptomyces chiangmaiensis</name>
    <dbReference type="NCBI Taxonomy" id="766497"/>
    <lineage>
        <taxon>Bacteria</taxon>
        <taxon>Bacillati</taxon>
        <taxon>Actinomycetota</taxon>
        <taxon>Actinomycetes</taxon>
        <taxon>Kitasatosporales</taxon>
        <taxon>Streptomycetaceae</taxon>
        <taxon>Streptomyces</taxon>
    </lineage>
</organism>
<protein>
    <submittedName>
        <fullName evidence="3">Integrase core domain-containing protein</fullName>
    </submittedName>
</protein>
<dbReference type="InterPro" id="IPR012337">
    <property type="entry name" value="RNaseH-like_sf"/>
</dbReference>
<dbReference type="SUPFAM" id="SSF53098">
    <property type="entry name" value="Ribonuclease H-like"/>
    <property type="match status" value="1"/>
</dbReference>
<keyword evidence="4" id="KW-1185">Reference proteome</keyword>
<reference evidence="3" key="1">
    <citation type="submission" date="2024-01" db="EMBL/GenBank/DDBJ databases">
        <title>First draft genome sequence data of TA4-1, the type strain of Gram-positive actinobacterium Streptomyces chiangmaiensis.</title>
        <authorList>
            <person name="Yasawong M."/>
            <person name="Nantapong N."/>
        </authorList>
    </citation>
    <scope>NUCLEOTIDE SEQUENCE</scope>
    <source>
        <strain evidence="3">TA4-1</strain>
    </source>
</reference>
<evidence type="ECO:0000313" key="4">
    <source>
        <dbReference type="Proteomes" id="UP001333996"/>
    </source>
</evidence>
<evidence type="ECO:0000313" key="3">
    <source>
        <dbReference type="EMBL" id="MED7828257.1"/>
    </source>
</evidence>
<gene>
    <name evidence="3" type="ORF">VXC91_41935</name>
</gene>
<name>A0ABU7FVW8_9ACTN</name>
<comment type="caution">
    <text evidence="3">The sequence shown here is derived from an EMBL/GenBank/DDBJ whole genome shotgun (WGS) entry which is preliminary data.</text>
</comment>
<feature type="region of interest" description="Disordered" evidence="1">
    <location>
        <begin position="251"/>
        <end position="288"/>
    </location>
</feature>
<evidence type="ECO:0000256" key="1">
    <source>
        <dbReference type="SAM" id="MobiDB-lite"/>
    </source>
</evidence>
<sequence length="288" mass="32228">MDVVPDSVVGQFLRGLGIELPAEIDVFSSFPQHRRPGRPSIARTVKQLILSLAKENSTWGHRRIQGELVRLGYPIAPSTVWEILHAAGIDPAPQGSGPAWRQFLTVQAHGILAADFLRLDCAVTLKRLYALVFIEHGTCRVHLAGVTADPTGQWKVQQARNLAAALDGRMDSLCFLLRDRDSKYTIAFDAVFEADDVEILLSPPRAPRANAICERAVGTLRREVLDRVLIYNEAHAVRVLTEYVQRCNGNRPHQFRQQLPPDSNEPPVPATVTDLQDHRIRRQPYSED</sequence>
<accession>A0ABU7FVW8</accession>
<dbReference type="Gene3D" id="3.30.420.10">
    <property type="entry name" value="Ribonuclease H-like superfamily/Ribonuclease H"/>
    <property type="match status" value="1"/>
</dbReference>
<dbReference type="PROSITE" id="PS50994">
    <property type="entry name" value="INTEGRASE"/>
    <property type="match status" value="1"/>
</dbReference>
<dbReference type="Proteomes" id="UP001333996">
    <property type="component" value="Unassembled WGS sequence"/>
</dbReference>
<dbReference type="Pfam" id="PF13683">
    <property type="entry name" value="rve_3"/>
    <property type="match status" value="1"/>
</dbReference>
<dbReference type="EMBL" id="JAYWVC010000342">
    <property type="protein sequence ID" value="MED7828257.1"/>
    <property type="molecule type" value="Genomic_DNA"/>
</dbReference>
<proteinExistence type="predicted"/>